<evidence type="ECO:0000256" key="1">
    <source>
        <dbReference type="SAM" id="Phobius"/>
    </source>
</evidence>
<dbReference type="Proteomes" id="UP001360953">
    <property type="component" value="Unassembled WGS sequence"/>
</dbReference>
<dbReference type="GeneID" id="92027573"/>
<dbReference type="EMBL" id="JBBPEH010000002">
    <property type="protein sequence ID" value="KAK7542818.1"/>
    <property type="molecule type" value="Genomic_DNA"/>
</dbReference>
<evidence type="ECO:0000313" key="2">
    <source>
        <dbReference type="EMBL" id="KAK7542818.1"/>
    </source>
</evidence>
<keyword evidence="1" id="KW-0812">Transmembrane</keyword>
<organism evidence="2 3">
    <name type="scientific">Phyllosticta citribraziliensis</name>
    <dbReference type="NCBI Taxonomy" id="989973"/>
    <lineage>
        <taxon>Eukaryota</taxon>
        <taxon>Fungi</taxon>
        <taxon>Dikarya</taxon>
        <taxon>Ascomycota</taxon>
        <taxon>Pezizomycotina</taxon>
        <taxon>Dothideomycetes</taxon>
        <taxon>Dothideomycetes incertae sedis</taxon>
        <taxon>Botryosphaeriales</taxon>
        <taxon>Phyllostictaceae</taxon>
        <taxon>Phyllosticta</taxon>
    </lineage>
</organism>
<accession>A0ABR1M5F7</accession>
<evidence type="ECO:0000313" key="3">
    <source>
        <dbReference type="Proteomes" id="UP001360953"/>
    </source>
</evidence>
<sequence>MVRASAGERRPLCSGAHGVCLTRVALCSLVSLVRLYFSCSSNICLLTTSTSTWVGTLLRRLIHVHCAKLLGTHVRVVCFSFLSCSSFLFLSSLFHLGWRSRFRCCQWRNALQRKFHIWALGQHLIGRTRASDTGREGVRWRTAAAFSLFAGFEISLHFTQPGWAGCQVQNQSKRHDAPRAHHYSKASETQPKGIIGVRLSAFNLGVCSINPRPFPSLFPALR</sequence>
<dbReference type="RefSeq" id="XP_066659111.1">
    <property type="nucleotide sequence ID" value="XM_066794667.1"/>
</dbReference>
<keyword evidence="1" id="KW-0472">Membrane</keyword>
<reference evidence="2 3" key="1">
    <citation type="submission" date="2024-04" db="EMBL/GenBank/DDBJ databases">
        <title>Phyllosticta paracitricarpa is synonymous to the EU quarantine fungus P. citricarpa based on phylogenomic analyses.</title>
        <authorList>
            <consortium name="Lawrence Berkeley National Laboratory"/>
            <person name="Van ingen-buijs V.A."/>
            <person name="Van westerhoven A.C."/>
            <person name="Haridas S."/>
            <person name="Skiadas P."/>
            <person name="Martin F."/>
            <person name="Groenewald J.Z."/>
            <person name="Crous P.W."/>
            <person name="Seidl M.F."/>
        </authorList>
    </citation>
    <scope>NUCLEOTIDE SEQUENCE [LARGE SCALE GENOMIC DNA]</scope>
    <source>
        <strain evidence="2 3">CPC 17464</strain>
    </source>
</reference>
<keyword evidence="1" id="KW-1133">Transmembrane helix</keyword>
<name>A0ABR1M5F7_9PEZI</name>
<proteinExistence type="predicted"/>
<comment type="caution">
    <text evidence="2">The sequence shown here is derived from an EMBL/GenBank/DDBJ whole genome shotgun (WGS) entry which is preliminary data.</text>
</comment>
<gene>
    <name evidence="2" type="ORF">J3D65DRAFT_229592</name>
</gene>
<protein>
    <submittedName>
        <fullName evidence="2">Uncharacterized protein</fullName>
    </submittedName>
</protein>
<keyword evidence="3" id="KW-1185">Reference proteome</keyword>
<feature type="transmembrane region" description="Helical" evidence="1">
    <location>
        <begin position="74"/>
        <end position="98"/>
    </location>
</feature>